<keyword evidence="4" id="KW-1185">Reference proteome</keyword>
<evidence type="ECO:0000313" key="3">
    <source>
        <dbReference type="EMBL" id="MFC1417060.1"/>
    </source>
</evidence>
<dbReference type="PANTHER" id="PTHR43685">
    <property type="entry name" value="GLYCOSYLTRANSFERASE"/>
    <property type="match status" value="1"/>
</dbReference>
<proteinExistence type="predicted"/>
<dbReference type="Proteomes" id="UP001592531">
    <property type="component" value="Unassembled WGS sequence"/>
</dbReference>
<dbReference type="EMBL" id="JBHFAB010000006">
    <property type="protein sequence ID" value="MFC1417060.1"/>
    <property type="molecule type" value="Genomic_DNA"/>
</dbReference>
<evidence type="ECO:0000259" key="2">
    <source>
        <dbReference type="Pfam" id="PF22181"/>
    </source>
</evidence>
<dbReference type="InterPro" id="IPR054028">
    <property type="entry name" value="TarS/TarP_linker"/>
</dbReference>
<dbReference type="InterPro" id="IPR050834">
    <property type="entry name" value="Glycosyltransf_2"/>
</dbReference>
<dbReference type="Gene3D" id="3.90.550.10">
    <property type="entry name" value="Spore Coat Polysaccharide Biosynthesis Protein SpsA, Chain A"/>
    <property type="match status" value="1"/>
</dbReference>
<dbReference type="InterPro" id="IPR001173">
    <property type="entry name" value="Glyco_trans_2-like"/>
</dbReference>
<dbReference type="Pfam" id="PF22181">
    <property type="entry name" value="TarS_linker"/>
    <property type="match status" value="1"/>
</dbReference>
<comment type="caution">
    <text evidence="3">The sequence shown here is derived from an EMBL/GenBank/DDBJ whole genome shotgun (WGS) entry which is preliminary data.</text>
</comment>
<accession>A0ABV6VTG3</accession>
<organism evidence="3 4">
    <name type="scientific">Streptacidiphilus cavernicola</name>
    <dbReference type="NCBI Taxonomy" id="3342716"/>
    <lineage>
        <taxon>Bacteria</taxon>
        <taxon>Bacillati</taxon>
        <taxon>Actinomycetota</taxon>
        <taxon>Actinomycetes</taxon>
        <taxon>Kitasatosporales</taxon>
        <taxon>Streptomycetaceae</taxon>
        <taxon>Streptacidiphilus</taxon>
    </lineage>
</organism>
<sequence>MITPVRDTCDYLDTWFSSLRGQTLPRERLEVIAVDDGSTDGSGRALDRIQRAYPELVRVLHLPASGGPAGPRNRALELARGRYVFFLDSDDRLGPEALERLTGYADRLESDVVLGRMAGVNGRRVPKDVFRHSVEQAEIHNSGVLYALTPAKLFRRELIERHRLRFRDELRIGSDHPFVVEAYLRARRVSVLADYTCYYLVARERGGNISLGDSVTSALRLPYMRASVETVLRHAGPGPVLDALLKRVLRVEFTDLLGPAFTRLAPEAQLAEMAALRGYLDDWYHDALGPELPSWVRWRIHCVREGKRAELCALIGTETADRLGFRSGNGAGAGVLASAGRAYARLPGFRDPGSGIPDSCYEVTRELAVRHRLADVALDQDGLTVTGTAALPALARAGTGVRVFARRRGSRVTFPLHTVQTAAEGAGEAGESGPVPGTAFRARWGSGADRWRPGIWDLFAVLDAEGVRREVRLGSARAPGLALPGPRPPSEGPAGELPVACYWTDPYGNLSLRVG</sequence>
<dbReference type="Pfam" id="PF00535">
    <property type="entry name" value="Glycos_transf_2"/>
    <property type="match status" value="1"/>
</dbReference>
<evidence type="ECO:0000259" key="1">
    <source>
        <dbReference type="Pfam" id="PF00535"/>
    </source>
</evidence>
<name>A0ABV6VTG3_9ACTN</name>
<evidence type="ECO:0000313" key="4">
    <source>
        <dbReference type="Proteomes" id="UP001592531"/>
    </source>
</evidence>
<feature type="domain" description="Glycosyltransferase 2-like" evidence="1">
    <location>
        <begin position="2"/>
        <end position="130"/>
    </location>
</feature>
<feature type="domain" description="TarS/TarP linker" evidence="2">
    <location>
        <begin position="223"/>
        <end position="314"/>
    </location>
</feature>
<dbReference type="SUPFAM" id="SSF53448">
    <property type="entry name" value="Nucleotide-diphospho-sugar transferases"/>
    <property type="match status" value="1"/>
</dbReference>
<dbReference type="RefSeq" id="WP_380534835.1">
    <property type="nucleotide sequence ID" value="NZ_JBHFAB010000006.1"/>
</dbReference>
<dbReference type="CDD" id="cd00761">
    <property type="entry name" value="Glyco_tranf_GTA_type"/>
    <property type="match status" value="1"/>
</dbReference>
<protein>
    <submittedName>
        <fullName evidence="3">Glycosyltransferase family 2 protein</fullName>
    </submittedName>
</protein>
<dbReference type="InterPro" id="IPR029044">
    <property type="entry name" value="Nucleotide-diphossugar_trans"/>
</dbReference>
<reference evidence="3 4" key="1">
    <citation type="submission" date="2024-09" db="EMBL/GenBank/DDBJ databases">
        <authorList>
            <person name="Lee S.D."/>
        </authorList>
    </citation>
    <scope>NUCLEOTIDE SEQUENCE [LARGE SCALE GENOMIC DNA]</scope>
    <source>
        <strain evidence="3 4">N8-3</strain>
    </source>
</reference>
<gene>
    <name evidence="3" type="ORF">ACEZDE_10430</name>
</gene>
<dbReference type="PANTHER" id="PTHR43685:SF2">
    <property type="entry name" value="GLYCOSYLTRANSFERASE 2-LIKE DOMAIN-CONTAINING PROTEIN"/>
    <property type="match status" value="1"/>
</dbReference>